<feature type="non-terminal residue" evidence="1">
    <location>
        <position position="78"/>
    </location>
</feature>
<dbReference type="EMBL" id="JANBUN010000205">
    <property type="protein sequence ID" value="KAJ2805854.1"/>
    <property type="molecule type" value="Genomic_DNA"/>
</dbReference>
<name>A0ACC1LED2_9FUNG</name>
<evidence type="ECO:0000313" key="1">
    <source>
        <dbReference type="EMBL" id="KAJ2805854.1"/>
    </source>
</evidence>
<dbReference type="Proteomes" id="UP001140087">
    <property type="component" value="Unassembled WGS sequence"/>
</dbReference>
<reference evidence="1" key="1">
    <citation type="submission" date="2022-07" db="EMBL/GenBank/DDBJ databases">
        <title>Phylogenomic reconstructions and comparative analyses of Kickxellomycotina fungi.</title>
        <authorList>
            <person name="Reynolds N.K."/>
            <person name="Stajich J.E."/>
            <person name="Barry K."/>
            <person name="Grigoriev I.V."/>
            <person name="Crous P."/>
            <person name="Smith M.E."/>
        </authorList>
    </citation>
    <scope>NUCLEOTIDE SEQUENCE</scope>
    <source>
        <strain evidence="1">BCRC 34780</strain>
    </source>
</reference>
<protein>
    <submittedName>
        <fullName evidence="1">Uncharacterized protein</fullName>
    </submittedName>
</protein>
<evidence type="ECO:0000313" key="2">
    <source>
        <dbReference type="Proteomes" id="UP001140087"/>
    </source>
</evidence>
<proteinExistence type="predicted"/>
<accession>A0ACC1LED2</accession>
<gene>
    <name evidence="1" type="ORF">H4R21_001102</name>
</gene>
<organism evidence="1 2">
    <name type="scientific">Coemansia helicoidea</name>
    <dbReference type="NCBI Taxonomy" id="1286919"/>
    <lineage>
        <taxon>Eukaryota</taxon>
        <taxon>Fungi</taxon>
        <taxon>Fungi incertae sedis</taxon>
        <taxon>Zoopagomycota</taxon>
        <taxon>Kickxellomycotina</taxon>
        <taxon>Kickxellomycetes</taxon>
        <taxon>Kickxellales</taxon>
        <taxon>Kickxellaceae</taxon>
        <taxon>Coemansia</taxon>
    </lineage>
</organism>
<keyword evidence="2" id="KW-1185">Reference proteome</keyword>
<sequence length="78" mass="7838">MSKGKMPEEATSAASGSRTVAAGTSAAASGGTTQFADTPMAGVYAPFSLDGSDINPGQSNVAALQYLPTFESEISKFT</sequence>
<comment type="caution">
    <text evidence="1">The sequence shown here is derived from an EMBL/GenBank/DDBJ whole genome shotgun (WGS) entry which is preliminary data.</text>
</comment>